<feature type="domain" description="PRC-barrel" evidence="1">
    <location>
        <begin position="2"/>
        <end position="67"/>
    </location>
</feature>
<dbReference type="Pfam" id="PF05239">
    <property type="entry name" value="PRC"/>
    <property type="match status" value="2"/>
</dbReference>
<dbReference type="InterPro" id="IPR011033">
    <property type="entry name" value="PRC_barrel-like_sf"/>
</dbReference>
<dbReference type="Gene3D" id="2.30.30.240">
    <property type="entry name" value="PRC-barrel domain"/>
    <property type="match status" value="1"/>
</dbReference>
<accession>F0T9X8</accession>
<name>F0T9X8_METLA</name>
<feature type="domain" description="PRC-barrel" evidence="1">
    <location>
        <begin position="91"/>
        <end position="161"/>
    </location>
</feature>
<dbReference type="HOGENOM" id="CLU_1582902_0_0_2"/>
<dbReference type="GeneID" id="10276994"/>
<dbReference type="Proteomes" id="UP000007490">
    <property type="component" value="Chromosome"/>
</dbReference>
<evidence type="ECO:0000259" key="1">
    <source>
        <dbReference type="Pfam" id="PF05239"/>
    </source>
</evidence>
<evidence type="ECO:0000313" key="2">
    <source>
        <dbReference type="EMBL" id="ADZ08801.1"/>
    </source>
</evidence>
<organism evidence="2 3">
    <name type="scientific">Methanobacterium lacus (strain AL-21)</name>
    <dbReference type="NCBI Taxonomy" id="877455"/>
    <lineage>
        <taxon>Archaea</taxon>
        <taxon>Methanobacteriati</taxon>
        <taxon>Methanobacteriota</taxon>
        <taxon>Methanomada group</taxon>
        <taxon>Methanobacteria</taxon>
        <taxon>Methanobacteriales</taxon>
        <taxon>Methanobacteriaceae</taxon>
        <taxon>Methanobacterium</taxon>
    </lineage>
</organism>
<reference evidence="3" key="1">
    <citation type="submission" date="2011-02" db="EMBL/GenBank/DDBJ databases">
        <title>Complete sequence of Methanobacterium sp. AL-21.</title>
        <authorList>
            <consortium name="US DOE Joint Genome Institute"/>
            <person name="Lucas S."/>
            <person name="Copeland A."/>
            <person name="Lapidus A."/>
            <person name="Cheng J.-F."/>
            <person name="Goodwin L."/>
            <person name="Pitluck S."/>
            <person name="Chertkov O."/>
            <person name="Detter J.C."/>
            <person name="Han C."/>
            <person name="Tapia R."/>
            <person name="Land M."/>
            <person name="Hauser L."/>
            <person name="Kyrpides N."/>
            <person name="Ivanova N."/>
            <person name="Mikhailova N."/>
            <person name="Pagani I."/>
            <person name="Cadillo-Quiroz H."/>
            <person name="Imachi H."/>
            <person name="Zinder S."/>
            <person name="Liu W."/>
            <person name="Woyke T."/>
        </authorList>
    </citation>
    <scope>NUCLEOTIDE SEQUENCE [LARGE SCALE GENOMIC DNA]</scope>
    <source>
        <strain evidence="3">AL-21</strain>
    </source>
</reference>
<evidence type="ECO:0000313" key="3">
    <source>
        <dbReference type="Proteomes" id="UP000007490"/>
    </source>
</evidence>
<dbReference type="InterPro" id="IPR027275">
    <property type="entry name" value="PRC-brl_dom"/>
</dbReference>
<dbReference type="EMBL" id="CP002551">
    <property type="protein sequence ID" value="ADZ08801.1"/>
    <property type="molecule type" value="Genomic_DNA"/>
</dbReference>
<dbReference type="SUPFAM" id="SSF50346">
    <property type="entry name" value="PRC-barrel domain"/>
    <property type="match status" value="1"/>
</dbReference>
<dbReference type="KEGG" id="mel:Metbo_0549"/>
<dbReference type="eggNOG" id="arCOG02155">
    <property type="taxonomic scope" value="Archaea"/>
</dbReference>
<gene>
    <name evidence="2" type="ordered locus">Metbo_0549</name>
</gene>
<reference evidence="2 3" key="2">
    <citation type="journal article" date="2014" name="Int. J. Syst. Evol. Microbiol.">
        <title>Methanobacterium paludis sp. nov. and a novel strain of Methanobacterium lacus isolated from northern peatlands.</title>
        <authorList>
            <person name="Cadillo-Quiroz H."/>
            <person name="Brauer S.L."/>
            <person name="Goodson N."/>
            <person name="Yavitt J.B."/>
            <person name="Zinder S.H."/>
        </authorList>
    </citation>
    <scope>NUCLEOTIDE SEQUENCE [LARGE SCALE GENOMIC DNA]</scope>
    <source>
        <strain evidence="2 3">AL-21</strain>
    </source>
</reference>
<protein>
    <submittedName>
        <fullName evidence="2">PRC-barrel domain protein</fullName>
    </submittedName>
</protein>
<proteinExistence type="predicted"/>
<dbReference type="AlphaFoldDB" id="F0T9X8"/>
<keyword evidence="3" id="KW-1185">Reference proteome</keyword>
<dbReference type="OrthoDB" id="70897at2157"/>
<dbReference type="RefSeq" id="WP_013644152.1">
    <property type="nucleotide sequence ID" value="NC_015216.1"/>
</dbReference>
<sequence>MKASEFIGMKVIDKEANEIGKVAEIAVLFKQCLLDKVFISVGSALNKKFLVVVDDDIAEVGDYLQLKLNTQEIEEQVKVDKIEKFLGKGTRYNEFIGKTVLNKTGMDVGKISDLMIDPKGCLIHNIVVTTGGTFNKKHLMISDEDIEAMGDYLIIKLDQDQINDRIVN</sequence>